<keyword evidence="5" id="KW-1185">Reference proteome</keyword>
<organism evidence="4 6">
    <name type="scientific">Vibrio metoecus</name>
    <dbReference type="NCBI Taxonomy" id="1481663"/>
    <lineage>
        <taxon>Bacteria</taxon>
        <taxon>Pseudomonadati</taxon>
        <taxon>Pseudomonadota</taxon>
        <taxon>Gammaproteobacteria</taxon>
        <taxon>Vibrionales</taxon>
        <taxon>Vibrionaceae</taxon>
        <taxon>Vibrio</taxon>
    </lineage>
</organism>
<evidence type="ECO:0000313" key="3">
    <source>
        <dbReference type="EMBL" id="KDO13574.1"/>
    </source>
</evidence>
<dbReference type="RefSeq" id="WP_055027138.1">
    <property type="nucleotide sequence ID" value="NZ_CP035688.1"/>
</dbReference>
<proteinExistence type="predicted"/>
<dbReference type="Proteomes" id="UP000027331">
    <property type="component" value="Unassembled WGS sequence"/>
</dbReference>
<sequence>MMYAIPSRQGQPFNHFAKAPSFALIDSSYQQPPIEFAITHNSTTSCGKKTKILEQFQRYQVEAVVVRQIGQSMLQALFNAGIRVYALPRGATFDNLVLEQLQPITELSYGKSSPNKAHVCAHRQGTKTALKLSKPNHSGFSIKRLWKGEK</sequence>
<dbReference type="Pfam" id="PF02579">
    <property type="entry name" value="Nitro_FeMo-Co"/>
    <property type="match status" value="1"/>
</dbReference>
<dbReference type="Gene3D" id="3.30.420.130">
    <property type="entry name" value="Dinitrogenase iron-molybdenum cofactor biosynthesis domain"/>
    <property type="match status" value="1"/>
</dbReference>
<name>A0A067B5C5_VIBMT</name>
<keyword evidence="1" id="KW-0535">Nitrogen fixation</keyword>
<evidence type="ECO:0000313" key="5">
    <source>
        <dbReference type="Proteomes" id="UP000027331"/>
    </source>
</evidence>
<reference evidence="4 6" key="2">
    <citation type="journal article" date="2015" name="Genome Biol. Evol.">
        <title>The Dynamics of Genetic Interactions between Vibrio metoecus and Vibrio cholerae, Two Close Relatives Co-Occurring in the Environment.</title>
        <authorList>
            <person name="Orata F.D."/>
            <person name="Kirchberger P.C."/>
            <person name="Meheust R."/>
            <person name="Barlow E.J."/>
            <person name="Tarr C.L."/>
            <person name="Boucher Y."/>
        </authorList>
    </citation>
    <scope>NUCLEOTIDE SEQUENCE [LARGE SCALE GENOMIC DNA]</scope>
    <source>
        <strain evidence="4 6">08-2459</strain>
    </source>
</reference>
<gene>
    <name evidence="4" type="ORF">AAY55_00500</name>
    <name evidence="3" type="ORF">DP83_10525</name>
</gene>
<dbReference type="PATRIC" id="fig|1481663.10.peg.1328"/>
<dbReference type="EMBL" id="LCUF01000001">
    <property type="protein sequence ID" value="KQA24620.1"/>
    <property type="molecule type" value="Genomic_DNA"/>
</dbReference>
<evidence type="ECO:0000313" key="4">
    <source>
        <dbReference type="EMBL" id="KQA24620.1"/>
    </source>
</evidence>
<dbReference type="SUPFAM" id="SSF53146">
    <property type="entry name" value="Nitrogenase accessory factor-like"/>
    <property type="match status" value="1"/>
</dbReference>
<dbReference type="Proteomes" id="UP000053724">
    <property type="component" value="Unassembled WGS sequence"/>
</dbReference>
<dbReference type="InterPro" id="IPR036105">
    <property type="entry name" value="DiNase_FeMo-co_biosyn_sf"/>
</dbReference>
<dbReference type="EMBL" id="JJMN01000064">
    <property type="protein sequence ID" value="KDO13574.1"/>
    <property type="molecule type" value="Genomic_DNA"/>
</dbReference>
<reference evidence="3 5" key="1">
    <citation type="submission" date="2014-04" db="EMBL/GenBank/DDBJ databases">
        <title>Vibrio metecus sp. nov., a close relative of Vibrio cholerae isolated from coastal brackish ponds and clinical specimens.</title>
        <authorList>
            <person name="Kirchberger P.C."/>
            <person name="Turnsek M."/>
            <person name="Hunt D.E."/>
            <person name="Haley B.J."/>
            <person name="Colwell R."/>
            <person name="Polz M.F."/>
            <person name="Tarr C.L."/>
            <person name="Boucher Y."/>
        </authorList>
    </citation>
    <scope>NUCLEOTIDE SEQUENCE [LARGE SCALE GENOMIC DNA]</scope>
    <source>
        <strain evidence="3">OP3H</strain>
        <strain evidence="5">PPCK-2014</strain>
    </source>
</reference>
<protein>
    <submittedName>
        <fullName evidence="4">Dinitrogenase iron-molybdenum cofactor</fullName>
    </submittedName>
</protein>
<accession>A0A067B5C5</accession>
<feature type="domain" description="Dinitrogenase iron-molybdenum cofactor biosynthesis" evidence="2">
    <location>
        <begin position="14"/>
        <end position="92"/>
    </location>
</feature>
<dbReference type="InterPro" id="IPR003731">
    <property type="entry name" value="Di-Nase_FeMo-co_biosynth"/>
</dbReference>
<dbReference type="AlphaFoldDB" id="A0A067B5C5"/>
<comment type="caution">
    <text evidence="4">The sequence shown here is derived from an EMBL/GenBank/DDBJ whole genome shotgun (WGS) entry which is preliminary data.</text>
</comment>
<evidence type="ECO:0000259" key="2">
    <source>
        <dbReference type="Pfam" id="PF02579"/>
    </source>
</evidence>
<evidence type="ECO:0000256" key="1">
    <source>
        <dbReference type="ARBA" id="ARBA00023231"/>
    </source>
</evidence>
<evidence type="ECO:0000313" key="6">
    <source>
        <dbReference type="Proteomes" id="UP000053724"/>
    </source>
</evidence>